<proteinExistence type="predicted"/>
<name>A0ABT8XFX3_9HYPH</name>
<comment type="caution">
    <text evidence="1">The sequence shown here is derived from an EMBL/GenBank/DDBJ whole genome shotgun (WGS) entry which is preliminary data.</text>
</comment>
<reference evidence="1" key="1">
    <citation type="submission" date="2022-04" db="EMBL/GenBank/DDBJ databases">
        <title>Shinella lacus sp. nov., a novel member of the genus Shinella from water.</title>
        <authorList>
            <person name="Deng Y."/>
        </authorList>
    </citation>
    <scope>NUCLEOTIDE SEQUENCE</scope>
    <source>
        <strain evidence="1">JCM 31239</strain>
    </source>
</reference>
<gene>
    <name evidence="1" type="ORF">GB928_013310</name>
</gene>
<dbReference type="SUPFAM" id="SSF46785">
    <property type="entry name" value="Winged helix' DNA-binding domain"/>
    <property type="match status" value="1"/>
</dbReference>
<protein>
    <recommendedName>
        <fullName evidence="3">MarR family transcriptional regulator</fullName>
    </recommendedName>
</protein>
<dbReference type="InterPro" id="IPR036390">
    <property type="entry name" value="WH_DNA-bd_sf"/>
</dbReference>
<organism evidence="1 2">
    <name type="scientific">Shinella curvata</name>
    <dbReference type="NCBI Taxonomy" id="1817964"/>
    <lineage>
        <taxon>Bacteria</taxon>
        <taxon>Pseudomonadati</taxon>
        <taxon>Pseudomonadota</taxon>
        <taxon>Alphaproteobacteria</taxon>
        <taxon>Hyphomicrobiales</taxon>
        <taxon>Rhizobiaceae</taxon>
        <taxon>Shinella</taxon>
    </lineage>
</organism>
<evidence type="ECO:0000313" key="1">
    <source>
        <dbReference type="EMBL" id="MDO6122166.1"/>
    </source>
</evidence>
<sequence length="285" mass="32121">MENHDPRFLAVLRDAAEQLLAMHDTAPRVVRYVASMQKWLITQAIIALHFERKHDEARAPLTAGSLIEFFAQEQRFSKNTLTAHLAEMRAYGLLVPQDSRDKRIKPLQLSPYAETLVGQWLESHLAALDRLDGGRRVSELAEDPRRLACMHPLAVRALVFDPAWAEPPASVDLFVRTESGSNILHELICRLPMDTGRVDQPICLGPLHASEISTRHTLSRGHVQRIFSRARAEGLLLWSLPANQGDLSVSPSLLLDYARWQSVKFRAIAQAHRQSQQMIARTEPG</sequence>
<dbReference type="EMBL" id="WHSC02000006">
    <property type="protein sequence ID" value="MDO6122166.1"/>
    <property type="molecule type" value="Genomic_DNA"/>
</dbReference>
<dbReference type="Proteomes" id="UP001177080">
    <property type="component" value="Unassembled WGS sequence"/>
</dbReference>
<evidence type="ECO:0000313" key="2">
    <source>
        <dbReference type="Proteomes" id="UP001177080"/>
    </source>
</evidence>
<accession>A0ABT8XFX3</accession>
<evidence type="ECO:0008006" key="3">
    <source>
        <dbReference type="Google" id="ProtNLM"/>
    </source>
</evidence>
<keyword evidence="2" id="KW-1185">Reference proteome</keyword>